<protein>
    <submittedName>
        <fullName evidence="9">MLO-like protein 8</fullName>
    </submittedName>
</protein>
<evidence type="ECO:0000256" key="7">
    <source>
        <dbReference type="ARBA" id="ARBA00023265"/>
    </source>
</evidence>
<evidence type="ECO:0000256" key="3">
    <source>
        <dbReference type="ARBA" id="ARBA00022692"/>
    </source>
</evidence>
<dbReference type="Pfam" id="PF03094">
    <property type="entry name" value="Mlo"/>
    <property type="match status" value="1"/>
</dbReference>
<evidence type="ECO:0000256" key="5">
    <source>
        <dbReference type="ARBA" id="ARBA00022989"/>
    </source>
</evidence>
<dbReference type="InterPro" id="IPR004326">
    <property type="entry name" value="Mlo"/>
</dbReference>
<name>A0AAV9F7V7_ACOCL</name>
<sequence>MKKSIFNEQTSRALKKWHEDAKKKQGKPSQGSRTPGGGTPEASPSASPVHPLKRFKTTGHSGSKKSRKYFSDPEFESPKSSTVLIQTGGYEAALVECYDGGDFSFSKPPEYEI</sequence>
<feature type="region of interest" description="Disordered" evidence="8">
    <location>
        <begin position="1"/>
        <end position="80"/>
    </location>
</feature>
<evidence type="ECO:0000256" key="4">
    <source>
        <dbReference type="ARBA" id="ARBA00022821"/>
    </source>
</evidence>
<evidence type="ECO:0000313" key="10">
    <source>
        <dbReference type="Proteomes" id="UP001180020"/>
    </source>
</evidence>
<evidence type="ECO:0000256" key="2">
    <source>
        <dbReference type="ARBA" id="ARBA00006574"/>
    </source>
</evidence>
<dbReference type="GO" id="GO:0006952">
    <property type="term" value="P:defense response"/>
    <property type="evidence" value="ECO:0007669"/>
    <property type="project" value="UniProtKB-KW"/>
</dbReference>
<organism evidence="9 10">
    <name type="scientific">Acorus calamus</name>
    <name type="common">Sweet flag</name>
    <dbReference type="NCBI Taxonomy" id="4465"/>
    <lineage>
        <taxon>Eukaryota</taxon>
        <taxon>Viridiplantae</taxon>
        <taxon>Streptophyta</taxon>
        <taxon>Embryophyta</taxon>
        <taxon>Tracheophyta</taxon>
        <taxon>Spermatophyta</taxon>
        <taxon>Magnoliopsida</taxon>
        <taxon>Liliopsida</taxon>
        <taxon>Acoraceae</taxon>
        <taxon>Acorus</taxon>
    </lineage>
</organism>
<gene>
    <name evidence="9" type="primary">MLO8</name>
    <name evidence="9" type="ORF">QJS10_CPA03g02448</name>
</gene>
<dbReference type="Proteomes" id="UP001180020">
    <property type="component" value="Unassembled WGS sequence"/>
</dbReference>
<feature type="compositionally biased region" description="Basic residues" evidence="8">
    <location>
        <begin position="51"/>
        <end position="68"/>
    </location>
</feature>
<feature type="compositionally biased region" description="Polar residues" evidence="8">
    <location>
        <begin position="1"/>
        <end position="12"/>
    </location>
</feature>
<keyword evidence="4" id="KW-0611">Plant defense</keyword>
<evidence type="ECO:0000256" key="6">
    <source>
        <dbReference type="ARBA" id="ARBA00023136"/>
    </source>
</evidence>
<keyword evidence="10" id="KW-1185">Reference proteome</keyword>
<comment type="similarity">
    <text evidence="2">Belongs to the MLO family.</text>
</comment>
<proteinExistence type="inferred from homology"/>
<reference evidence="9" key="1">
    <citation type="journal article" date="2023" name="Nat. Commun.">
        <title>Diploid and tetraploid genomes of Acorus and the evolution of monocots.</title>
        <authorList>
            <person name="Ma L."/>
            <person name="Liu K.W."/>
            <person name="Li Z."/>
            <person name="Hsiao Y.Y."/>
            <person name="Qi Y."/>
            <person name="Fu T."/>
            <person name="Tang G.D."/>
            <person name="Zhang D."/>
            <person name="Sun W.H."/>
            <person name="Liu D.K."/>
            <person name="Li Y."/>
            <person name="Chen G.Z."/>
            <person name="Liu X.D."/>
            <person name="Liao X.Y."/>
            <person name="Jiang Y.T."/>
            <person name="Yu X."/>
            <person name="Hao Y."/>
            <person name="Huang J."/>
            <person name="Zhao X.W."/>
            <person name="Ke S."/>
            <person name="Chen Y.Y."/>
            <person name="Wu W.L."/>
            <person name="Hsu J.L."/>
            <person name="Lin Y.F."/>
            <person name="Huang M.D."/>
            <person name="Li C.Y."/>
            <person name="Huang L."/>
            <person name="Wang Z.W."/>
            <person name="Zhao X."/>
            <person name="Zhong W.Y."/>
            <person name="Peng D.H."/>
            <person name="Ahmad S."/>
            <person name="Lan S."/>
            <person name="Zhang J.S."/>
            <person name="Tsai W.C."/>
            <person name="Van de Peer Y."/>
            <person name="Liu Z.J."/>
        </authorList>
    </citation>
    <scope>NUCLEOTIDE SEQUENCE</scope>
    <source>
        <strain evidence="9">CP</strain>
    </source>
</reference>
<comment type="caution">
    <text evidence="9">The sequence shown here is derived from an EMBL/GenBank/DDBJ whole genome shotgun (WGS) entry which is preliminary data.</text>
</comment>
<accession>A0AAV9F7V7</accession>
<reference evidence="9" key="2">
    <citation type="submission" date="2023-06" db="EMBL/GenBank/DDBJ databases">
        <authorList>
            <person name="Ma L."/>
            <person name="Liu K.-W."/>
            <person name="Li Z."/>
            <person name="Hsiao Y.-Y."/>
            <person name="Qi Y."/>
            <person name="Fu T."/>
            <person name="Tang G."/>
            <person name="Zhang D."/>
            <person name="Sun W.-H."/>
            <person name="Liu D.-K."/>
            <person name="Li Y."/>
            <person name="Chen G.-Z."/>
            <person name="Liu X.-D."/>
            <person name="Liao X.-Y."/>
            <person name="Jiang Y.-T."/>
            <person name="Yu X."/>
            <person name="Hao Y."/>
            <person name="Huang J."/>
            <person name="Zhao X.-W."/>
            <person name="Ke S."/>
            <person name="Chen Y.-Y."/>
            <person name="Wu W.-L."/>
            <person name="Hsu J.-L."/>
            <person name="Lin Y.-F."/>
            <person name="Huang M.-D."/>
            <person name="Li C.-Y."/>
            <person name="Huang L."/>
            <person name="Wang Z.-W."/>
            <person name="Zhao X."/>
            <person name="Zhong W.-Y."/>
            <person name="Peng D.-H."/>
            <person name="Ahmad S."/>
            <person name="Lan S."/>
            <person name="Zhang J.-S."/>
            <person name="Tsai W.-C."/>
            <person name="Van De Peer Y."/>
            <person name="Liu Z.-J."/>
        </authorList>
    </citation>
    <scope>NUCLEOTIDE SEQUENCE</scope>
    <source>
        <strain evidence="9">CP</strain>
        <tissue evidence="9">Leaves</tissue>
    </source>
</reference>
<evidence type="ECO:0000256" key="1">
    <source>
        <dbReference type="ARBA" id="ARBA00004141"/>
    </source>
</evidence>
<evidence type="ECO:0000256" key="8">
    <source>
        <dbReference type="SAM" id="MobiDB-lite"/>
    </source>
</evidence>
<keyword evidence="6" id="KW-0472">Membrane</keyword>
<evidence type="ECO:0000313" key="9">
    <source>
        <dbReference type="EMBL" id="KAK1322033.1"/>
    </source>
</evidence>
<keyword evidence="5" id="KW-1133">Transmembrane helix</keyword>
<dbReference type="GO" id="GO:0016020">
    <property type="term" value="C:membrane"/>
    <property type="evidence" value="ECO:0007669"/>
    <property type="project" value="UniProtKB-SubCell"/>
</dbReference>
<keyword evidence="7" id="KW-0568">Pathogenesis-related protein</keyword>
<dbReference type="AlphaFoldDB" id="A0AAV9F7V7"/>
<keyword evidence="3" id="KW-0812">Transmembrane</keyword>
<dbReference type="EMBL" id="JAUJYO010000003">
    <property type="protein sequence ID" value="KAK1322033.1"/>
    <property type="molecule type" value="Genomic_DNA"/>
</dbReference>
<comment type="subcellular location">
    <subcellularLocation>
        <location evidence="1">Membrane</location>
        <topology evidence="1">Multi-pass membrane protein</topology>
    </subcellularLocation>
</comment>